<reference evidence="3" key="1">
    <citation type="submission" date="2020-10" db="EMBL/GenBank/DDBJ databases">
        <title>Whole-genome sequence of Luteibacter sp. EIF3.</title>
        <authorList>
            <person name="Friedrich I."/>
            <person name="Hertel R."/>
            <person name="Daniel R."/>
        </authorList>
    </citation>
    <scope>NUCLEOTIDE SEQUENCE</scope>
    <source>
        <strain evidence="3">EIF3</strain>
    </source>
</reference>
<organism evidence="3 4">
    <name type="scientific">Luteibacter flocculans</name>
    <dbReference type="NCBI Taxonomy" id="2780091"/>
    <lineage>
        <taxon>Bacteria</taxon>
        <taxon>Pseudomonadati</taxon>
        <taxon>Pseudomonadota</taxon>
        <taxon>Gammaproteobacteria</taxon>
        <taxon>Lysobacterales</taxon>
        <taxon>Rhodanobacteraceae</taxon>
        <taxon>Luteibacter</taxon>
    </lineage>
</organism>
<feature type="domain" description="EF-hand" evidence="2">
    <location>
        <begin position="74"/>
        <end position="109"/>
    </location>
</feature>
<dbReference type="InterPro" id="IPR018247">
    <property type="entry name" value="EF_Hand_1_Ca_BS"/>
</dbReference>
<dbReference type="Proteomes" id="UP001056681">
    <property type="component" value="Chromosome"/>
</dbReference>
<dbReference type="Pfam" id="PF13202">
    <property type="entry name" value="EF-hand_5"/>
    <property type="match status" value="2"/>
</dbReference>
<proteinExistence type="predicted"/>
<evidence type="ECO:0000313" key="4">
    <source>
        <dbReference type="Proteomes" id="UP001056681"/>
    </source>
</evidence>
<keyword evidence="4" id="KW-1185">Reference proteome</keyword>
<dbReference type="InterPro" id="IPR002048">
    <property type="entry name" value="EF_hand_dom"/>
</dbReference>
<gene>
    <name evidence="3" type="ORF">IM816_12085</name>
</gene>
<accession>A0ABY4T0K9</accession>
<protein>
    <recommendedName>
        <fullName evidence="2">EF-hand domain-containing protein</fullName>
    </recommendedName>
</protein>
<name>A0ABY4T0K9_9GAMM</name>
<evidence type="ECO:0000259" key="2">
    <source>
        <dbReference type="PROSITE" id="PS50222"/>
    </source>
</evidence>
<feature type="chain" id="PRO_5047311965" description="EF-hand domain-containing protein" evidence="1">
    <location>
        <begin position="41"/>
        <end position="112"/>
    </location>
</feature>
<dbReference type="Gene3D" id="1.10.238.10">
    <property type="entry name" value="EF-hand"/>
    <property type="match status" value="1"/>
</dbReference>
<dbReference type="PROSITE" id="PS00018">
    <property type="entry name" value="EF_HAND_1"/>
    <property type="match status" value="1"/>
</dbReference>
<keyword evidence="1" id="KW-0732">Signal</keyword>
<dbReference type="SUPFAM" id="SSF47473">
    <property type="entry name" value="EF-hand"/>
    <property type="match status" value="1"/>
</dbReference>
<dbReference type="InterPro" id="IPR011992">
    <property type="entry name" value="EF-hand-dom_pair"/>
</dbReference>
<dbReference type="PROSITE" id="PS50222">
    <property type="entry name" value="EF_HAND_2"/>
    <property type="match status" value="1"/>
</dbReference>
<evidence type="ECO:0000256" key="1">
    <source>
        <dbReference type="SAM" id="SignalP"/>
    </source>
</evidence>
<evidence type="ECO:0000313" key="3">
    <source>
        <dbReference type="EMBL" id="URL57373.1"/>
    </source>
</evidence>
<feature type="signal peptide" evidence="1">
    <location>
        <begin position="1"/>
        <end position="40"/>
    </location>
</feature>
<sequence length="112" mass="12147">MPNPPPGQGWPPFQPTRYPMPKLRYVLAATLLVASTSSFAQSEGAAQAKQDMQARLKAADANGDGVIDRQEAEASLPRVAKNFDKIDTNHDGKLSAAELKQAVDVARQRFGR</sequence>
<dbReference type="EMBL" id="CP063231">
    <property type="protein sequence ID" value="URL57373.1"/>
    <property type="molecule type" value="Genomic_DNA"/>
</dbReference>